<protein>
    <submittedName>
        <fullName evidence="1">Uncharacterized protein</fullName>
    </submittedName>
</protein>
<reference evidence="1" key="1">
    <citation type="journal article" date="2015" name="Nature">
        <title>Complex archaea that bridge the gap between prokaryotes and eukaryotes.</title>
        <authorList>
            <person name="Spang A."/>
            <person name="Saw J.H."/>
            <person name="Jorgensen S.L."/>
            <person name="Zaremba-Niedzwiedzka K."/>
            <person name="Martijn J."/>
            <person name="Lind A.E."/>
            <person name="van Eijk R."/>
            <person name="Schleper C."/>
            <person name="Guy L."/>
            <person name="Ettema T.J."/>
        </authorList>
    </citation>
    <scope>NUCLEOTIDE SEQUENCE</scope>
</reference>
<proteinExistence type="predicted"/>
<sequence>MKFEKIPAGFEAGCRIKAENRARKINLLASMTAEEKARFNRDNADWFEKIAADFGGHTSKR</sequence>
<dbReference type="AlphaFoldDB" id="A0A0F9UZV0"/>
<name>A0A0F9UZV0_9ZZZZ</name>
<accession>A0A0F9UZV0</accession>
<evidence type="ECO:0000313" key="1">
    <source>
        <dbReference type="EMBL" id="KKN93032.1"/>
    </source>
</evidence>
<organism evidence="1">
    <name type="scientific">marine sediment metagenome</name>
    <dbReference type="NCBI Taxonomy" id="412755"/>
    <lineage>
        <taxon>unclassified sequences</taxon>
        <taxon>metagenomes</taxon>
        <taxon>ecological metagenomes</taxon>
    </lineage>
</organism>
<gene>
    <name evidence="1" type="ORF">LCGC14_0201210</name>
</gene>
<dbReference type="EMBL" id="LAZR01000089">
    <property type="protein sequence ID" value="KKN93032.1"/>
    <property type="molecule type" value="Genomic_DNA"/>
</dbReference>
<comment type="caution">
    <text evidence="1">The sequence shown here is derived from an EMBL/GenBank/DDBJ whole genome shotgun (WGS) entry which is preliminary data.</text>
</comment>